<evidence type="ECO:0000313" key="2">
    <source>
        <dbReference type="EMBL" id="KAJ1176946.1"/>
    </source>
</evidence>
<accession>A0AAV7TKZ7</accession>
<keyword evidence="3" id="KW-1185">Reference proteome</keyword>
<comment type="caution">
    <text evidence="2">The sequence shown here is derived from an EMBL/GenBank/DDBJ whole genome shotgun (WGS) entry which is preliminary data.</text>
</comment>
<feature type="compositionally biased region" description="Basic and acidic residues" evidence="1">
    <location>
        <begin position="25"/>
        <end position="34"/>
    </location>
</feature>
<dbReference type="AlphaFoldDB" id="A0AAV7TKZ7"/>
<dbReference type="EMBL" id="JANPWB010000006">
    <property type="protein sequence ID" value="KAJ1176946.1"/>
    <property type="molecule type" value="Genomic_DNA"/>
</dbReference>
<evidence type="ECO:0000313" key="3">
    <source>
        <dbReference type="Proteomes" id="UP001066276"/>
    </source>
</evidence>
<feature type="region of interest" description="Disordered" evidence="1">
    <location>
        <begin position="17"/>
        <end position="88"/>
    </location>
</feature>
<organism evidence="2 3">
    <name type="scientific">Pleurodeles waltl</name>
    <name type="common">Iberian ribbed newt</name>
    <dbReference type="NCBI Taxonomy" id="8319"/>
    <lineage>
        <taxon>Eukaryota</taxon>
        <taxon>Metazoa</taxon>
        <taxon>Chordata</taxon>
        <taxon>Craniata</taxon>
        <taxon>Vertebrata</taxon>
        <taxon>Euteleostomi</taxon>
        <taxon>Amphibia</taxon>
        <taxon>Batrachia</taxon>
        <taxon>Caudata</taxon>
        <taxon>Salamandroidea</taxon>
        <taxon>Salamandridae</taxon>
        <taxon>Pleurodelinae</taxon>
        <taxon>Pleurodeles</taxon>
    </lineage>
</organism>
<proteinExistence type="predicted"/>
<protein>
    <submittedName>
        <fullName evidence="2">Uncharacterized protein</fullName>
    </submittedName>
</protein>
<evidence type="ECO:0000256" key="1">
    <source>
        <dbReference type="SAM" id="MobiDB-lite"/>
    </source>
</evidence>
<reference evidence="2" key="1">
    <citation type="journal article" date="2022" name="bioRxiv">
        <title>Sequencing and chromosome-scale assembly of the giantPleurodeles waltlgenome.</title>
        <authorList>
            <person name="Brown T."/>
            <person name="Elewa A."/>
            <person name="Iarovenko S."/>
            <person name="Subramanian E."/>
            <person name="Araus A.J."/>
            <person name="Petzold A."/>
            <person name="Susuki M."/>
            <person name="Suzuki K.-i.T."/>
            <person name="Hayashi T."/>
            <person name="Toyoda A."/>
            <person name="Oliveira C."/>
            <person name="Osipova E."/>
            <person name="Leigh N.D."/>
            <person name="Simon A."/>
            <person name="Yun M.H."/>
        </authorList>
    </citation>
    <scope>NUCLEOTIDE SEQUENCE</scope>
    <source>
        <strain evidence="2">20211129_DDA</strain>
        <tissue evidence="2">Liver</tissue>
    </source>
</reference>
<dbReference type="Proteomes" id="UP001066276">
    <property type="component" value="Chromosome 3_2"/>
</dbReference>
<gene>
    <name evidence="2" type="ORF">NDU88_002213</name>
</gene>
<sequence>MKSRQVASLMYTLYKKGRPGRRLLRKQERSEAHPSRTSGAPYKAAAVTGRDNRGLPVRKWIPRSEDDTGPSEATSGTAPSPVGLSPAS</sequence>
<name>A0AAV7TKZ7_PLEWA</name>